<dbReference type="Proteomes" id="UP001203852">
    <property type="component" value="Unassembled WGS sequence"/>
</dbReference>
<evidence type="ECO:0008006" key="4">
    <source>
        <dbReference type="Google" id="ProtNLM"/>
    </source>
</evidence>
<sequence>MLSSVGLFAIFGVFFLSAPRRLITQAHPSTTYLSTRACASMAVNSPGLGGPGPVTAYNISLQRPPFNGRCRSQMPDSEADLLSRQSGIKTQLPCLSVPSELLPWRAGDVFSCSWPCVLSCFPPIPSLWARKLSDQPPKPDPWAVVRVRYLQHTKHGGTRVVHPAFLAALRNTLE</sequence>
<dbReference type="AlphaFoldDB" id="A0AAN6E383"/>
<keyword evidence="1" id="KW-0732">Signal</keyword>
<evidence type="ECO:0000313" key="2">
    <source>
        <dbReference type="EMBL" id="KAI1617336.1"/>
    </source>
</evidence>
<feature type="chain" id="PRO_5042921735" description="Secreted protein" evidence="1">
    <location>
        <begin position="25"/>
        <end position="174"/>
    </location>
</feature>
<protein>
    <recommendedName>
        <fullName evidence="4">Secreted protein</fullName>
    </recommendedName>
</protein>
<keyword evidence="3" id="KW-1185">Reference proteome</keyword>
<proteinExistence type="predicted"/>
<accession>A0AAN6E383</accession>
<gene>
    <name evidence="2" type="ORF">EDD36DRAFT_161004</name>
</gene>
<comment type="caution">
    <text evidence="2">The sequence shown here is derived from an EMBL/GenBank/DDBJ whole genome shotgun (WGS) entry which is preliminary data.</text>
</comment>
<dbReference type="EMBL" id="MU404351">
    <property type="protein sequence ID" value="KAI1617336.1"/>
    <property type="molecule type" value="Genomic_DNA"/>
</dbReference>
<organism evidence="2 3">
    <name type="scientific">Exophiala viscosa</name>
    <dbReference type="NCBI Taxonomy" id="2486360"/>
    <lineage>
        <taxon>Eukaryota</taxon>
        <taxon>Fungi</taxon>
        <taxon>Dikarya</taxon>
        <taxon>Ascomycota</taxon>
        <taxon>Pezizomycotina</taxon>
        <taxon>Eurotiomycetes</taxon>
        <taxon>Chaetothyriomycetidae</taxon>
        <taxon>Chaetothyriales</taxon>
        <taxon>Herpotrichiellaceae</taxon>
        <taxon>Exophiala</taxon>
    </lineage>
</organism>
<evidence type="ECO:0000256" key="1">
    <source>
        <dbReference type="SAM" id="SignalP"/>
    </source>
</evidence>
<name>A0AAN6E383_9EURO</name>
<reference evidence="2" key="1">
    <citation type="journal article" date="2022" name="bioRxiv">
        <title>Deciphering the potential niche of two novel black yeast fungi from a biological soil crust based on their genomes, phenotypes, and melanin regulation.</title>
        <authorList>
            <consortium name="DOE Joint Genome Institute"/>
            <person name="Carr E.C."/>
            <person name="Barton Q."/>
            <person name="Grambo S."/>
            <person name="Sullivan M."/>
            <person name="Renfro C.M."/>
            <person name="Kuo A."/>
            <person name="Pangilinan J."/>
            <person name="Lipzen A."/>
            <person name="Keymanesh K."/>
            <person name="Savage E."/>
            <person name="Barry K."/>
            <person name="Grigoriev I.V."/>
            <person name="Riekhof W.R."/>
            <person name="Harris S.S."/>
        </authorList>
    </citation>
    <scope>NUCLEOTIDE SEQUENCE</scope>
    <source>
        <strain evidence="2">JF 03-4F</strain>
    </source>
</reference>
<evidence type="ECO:0000313" key="3">
    <source>
        <dbReference type="Proteomes" id="UP001203852"/>
    </source>
</evidence>
<feature type="signal peptide" evidence="1">
    <location>
        <begin position="1"/>
        <end position="24"/>
    </location>
</feature>